<gene>
    <name evidence="1" type="ORF">UFOVP585_22</name>
</gene>
<proteinExistence type="predicted"/>
<accession>A0A6J5N727</accession>
<organism evidence="1">
    <name type="scientific">uncultured Caudovirales phage</name>
    <dbReference type="NCBI Taxonomy" id="2100421"/>
    <lineage>
        <taxon>Viruses</taxon>
        <taxon>Duplodnaviria</taxon>
        <taxon>Heunggongvirae</taxon>
        <taxon>Uroviricota</taxon>
        <taxon>Caudoviricetes</taxon>
        <taxon>Peduoviridae</taxon>
        <taxon>Maltschvirus</taxon>
        <taxon>Maltschvirus maltsch</taxon>
    </lineage>
</organism>
<sequence length="275" mass="31478">MIHIAKYEPGRTGGGWSFARNFVKGLGALATDYDKAQIYFITSASMVQRSDVEQAKADGKKIVLRVDNAIRNSRNRNTGMTRMYDMAQMADVVIYQSQWSKDYLEPFLKVDGEVILNGIDIGLFHPGKTPPPDHTYLYSRFNRDETKNYEVARYWFSRLEKDLKHLSIVGQFSEEIREGNFDFYRGEHFTYRGVLGEEAMTDLYRNCKHFIYTYFNDCCSNSLIEALCSGCEIVGDEYYRQTGGASEIIMTYKHGGAEALSLETMTMGYKEVLGL</sequence>
<protein>
    <submittedName>
        <fullName evidence="1">Uncharacterized protein</fullName>
    </submittedName>
</protein>
<dbReference type="Gene3D" id="3.40.50.2000">
    <property type="entry name" value="Glycogen Phosphorylase B"/>
    <property type="match status" value="1"/>
</dbReference>
<evidence type="ECO:0000313" key="1">
    <source>
        <dbReference type="EMBL" id="CAB4151519.1"/>
    </source>
</evidence>
<dbReference type="SUPFAM" id="SSF53756">
    <property type="entry name" value="UDP-Glycosyltransferase/glycogen phosphorylase"/>
    <property type="match status" value="1"/>
</dbReference>
<dbReference type="EMBL" id="LR796562">
    <property type="protein sequence ID" value="CAB4151519.1"/>
    <property type="molecule type" value="Genomic_DNA"/>
</dbReference>
<name>A0A6J5N727_9CAUD</name>
<reference evidence="1" key="1">
    <citation type="submission" date="2020-04" db="EMBL/GenBank/DDBJ databases">
        <authorList>
            <person name="Chiriac C."/>
            <person name="Salcher M."/>
            <person name="Ghai R."/>
            <person name="Kavagutti S V."/>
        </authorList>
    </citation>
    <scope>NUCLEOTIDE SEQUENCE</scope>
</reference>